<name>A0A268S0K0_SHOCL</name>
<dbReference type="InterPro" id="IPR000524">
    <property type="entry name" value="Tscrpt_reg_HTH_GntR"/>
</dbReference>
<evidence type="ECO:0000313" key="5">
    <source>
        <dbReference type="EMBL" id="PAF26063.1"/>
    </source>
</evidence>
<dbReference type="SUPFAM" id="SSF48008">
    <property type="entry name" value="GntR ligand-binding domain-like"/>
    <property type="match status" value="1"/>
</dbReference>
<dbReference type="PANTHER" id="PTHR43537">
    <property type="entry name" value="TRANSCRIPTIONAL REGULATOR, GNTR FAMILY"/>
    <property type="match status" value="1"/>
</dbReference>
<dbReference type="RefSeq" id="WP_095238839.1">
    <property type="nucleotide sequence ID" value="NZ_CP155469.1"/>
</dbReference>
<dbReference type="Pfam" id="PF00392">
    <property type="entry name" value="GntR"/>
    <property type="match status" value="1"/>
</dbReference>
<comment type="caution">
    <text evidence="5">The sequence shown here is derived from an EMBL/GenBank/DDBJ whole genome shotgun (WGS) entry which is preliminary data.</text>
</comment>
<dbReference type="InterPro" id="IPR011711">
    <property type="entry name" value="GntR_C"/>
</dbReference>
<gene>
    <name evidence="5" type="ORF">CHH61_10400</name>
</gene>
<organism evidence="5 6">
    <name type="scientific">Shouchella clausii</name>
    <name type="common">Alkalihalobacillus clausii</name>
    <dbReference type="NCBI Taxonomy" id="79880"/>
    <lineage>
        <taxon>Bacteria</taxon>
        <taxon>Bacillati</taxon>
        <taxon>Bacillota</taxon>
        <taxon>Bacilli</taxon>
        <taxon>Bacillales</taxon>
        <taxon>Bacillaceae</taxon>
        <taxon>Shouchella</taxon>
    </lineage>
</organism>
<evidence type="ECO:0000256" key="2">
    <source>
        <dbReference type="ARBA" id="ARBA00023125"/>
    </source>
</evidence>
<accession>A0A268S0K0</accession>
<feature type="domain" description="HTH gntR-type" evidence="4">
    <location>
        <begin position="7"/>
        <end position="74"/>
    </location>
</feature>
<dbReference type="SMART" id="SM00895">
    <property type="entry name" value="FCD"/>
    <property type="match status" value="1"/>
</dbReference>
<dbReference type="PANTHER" id="PTHR43537:SF24">
    <property type="entry name" value="GLUCONATE OPERON TRANSCRIPTIONAL REPRESSOR"/>
    <property type="match status" value="1"/>
</dbReference>
<dbReference type="AlphaFoldDB" id="A0A268S0K0"/>
<dbReference type="InterPro" id="IPR036388">
    <property type="entry name" value="WH-like_DNA-bd_sf"/>
</dbReference>
<dbReference type="Gene3D" id="1.20.120.530">
    <property type="entry name" value="GntR ligand-binding domain-like"/>
    <property type="match status" value="1"/>
</dbReference>
<evidence type="ECO:0000256" key="3">
    <source>
        <dbReference type="ARBA" id="ARBA00023163"/>
    </source>
</evidence>
<dbReference type="GO" id="GO:0003700">
    <property type="term" value="F:DNA-binding transcription factor activity"/>
    <property type="evidence" value="ECO:0007669"/>
    <property type="project" value="InterPro"/>
</dbReference>
<protein>
    <recommendedName>
        <fullName evidence="4">HTH gntR-type domain-containing protein</fullName>
    </recommendedName>
</protein>
<evidence type="ECO:0000259" key="4">
    <source>
        <dbReference type="PROSITE" id="PS50949"/>
    </source>
</evidence>
<keyword evidence="1" id="KW-0805">Transcription regulation</keyword>
<sequence length="219" mass="25304">MTVTKKSNLNERVFLKLKEMIINGELKPGQKITELHLSKQLNASRTPVRDALRRLELENLVNLLPSQGAEVTKLSKRTIIDLYECRAVLEGLAIRQATEKISQDDLILFEESTLLAENYFLQGNIEKVVEKNTFFHDQLMNLSNNSPLIQMMNGIRTQIIRYRKITGDVGFRESFLTEHKDILKALLARDAEQAESLMRAHILKDLKYFLEKLEHLLND</sequence>
<dbReference type="SMART" id="SM00345">
    <property type="entry name" value="HTH_GNTR"/>
    <property type="match status" value="1"/>
</dbReference>
<dbReference type="SUPFAM" id="SSF46785">
    <property type="entry name" value="Winged helix' DNA-binding domain"/>
    <property type="match status" value="1"/>
</dbReference>
<dbReference type="Gene3D" id="1.10.10.10">
    <property type="entry name" value="Winged helix-like DNA-binding domain superfamily/Winged helix DNA-binding domain"/>
    <property type="match status" value="1"/>
</dbReference>
<evidence type="ECO:0000256" key="1">
    <source>
        <dbReference type="ARBA" id="ARBA00023015"/>
    </source>
</evidence>
<evidence type="ECO:0000313" key="6">
    <source>
        <dbReference type="Proteomes" id="UP000216133"/>
    </source>
</evidence>
<dbReference type="InterPro" id="IPR036390">
    <property type="entry name" value="WH_DNA-bd_sf"/>
</dbReference>
<dbReference type="Pfam" id="PF07729">
    <property type="entry name" value="FCD"/>
    <property type="match status" value="1"/>
</dbReference>
<dbReference type="EMBL" id="NPBS01000046">
    <property type="protein sequence ID" value="PAF26063.1"/>
    <property type="molecule type" value="Genomic_DNA"/>
</dbReference>
<dbReference type="InterPro" id="IPR008920">
    <property type="entry name" value="TF_FadR/GntR_C"/>
</dbReference>
<keyword evidence="3" id="KW-0804">Transcription</keyword>
<proteinExistence type="predicted"/>
<dbReference type="GO" id="GO:0003677">
    <property type="term" value="F:DNA binding"/>
    <property type="evidence" value="ECO:0007669"/>
    <property type="project" value="UniProtKB-KW"/>
</dbReference>
<keyword evidence="2" id="KW-0238">DNA-binding</keyword>
<dbReference type="Proteomes" id="UP000216133">
    <property type="component" value="Unassembled WGS sequence"/>
</dbReference>
<reference evidence="5 6" key="1">
    <citation type="submission" date="2017-07" db="EMBL/GenBank/DDBJ databases">
        <title>Isolation and whole genome analysis of endospore-forming bacteria from heroin.</title>
        <authorList>
            <person name="Kalinowski J."/>
            <person name="Ahrens B."/>
            <person name="Al-Dilaimi A."/>
            <person name="Winkler A."/>
            <person name="Wibberg D."/>
            <person name="Schleenbecker U."/>
            <person name="Ruckert C."/>
            <person name="Wolfel R."/>
            <person name="Grass G."/>
        </authorList>
    </citation>
    <scope>NUCLEOTIDE SEQUENCE [LARGE SCALE GENOMIC DNA]</scope>
    <source>
        <strain evidence="5 6">7523-2</strain>
    </source>
</reference>
<dbReference type="PROSITE" id="PS50949">
    <property type="entry name" value="HTH_GNTR"/>
    <property type="match status" value="1"/>
</dbReference>